<gene>
    <name evidence="6" type="ORF">LY89DRAFT_508399</name>
</gene>
<dbReference type="Pfam" id="PF05199">
    <property type="entry name" value="GMC_oxred_C"/>
    <property type="match status" value="1"/>
</dbReference>
<dbReference type="PANTHER" id="PTHR11552">
    <property type="entry name" value="GLUCOSE-METHANOL-CHOLINE GMC OXIDOREDUCTASE"/>
    <property type="match status" value="1"/>
</dbReference>
<feature type="domain" description="Glucose-methanol-choline oxidoreductase N-terminal" evidence="4">
    <location>
        <begin position="82"/>
        <end position="105"/>
    </location>
</feature>
<dbReference type="PROSITE" id="PS00623">
    <property type="entry name" value="GMC_OXRED_1"/>
    <property type="match status" value="1"/>
</dbReference>
<dbReference type="KEGG" id="psco:LY89DRAFT_508399"/>
<dbReference type="InterPro" id="IPR007867">
    <property type="entry name" value="GMC_OxRtase_C"/>
</dbReference>
<dbReference type="Proteomes" id="UP000070700">
    <property type="component" value="Unassembled WGS sequence"/>
</dbReference>
<dbReference type="Gene3D" id="3.30.560.10">
    <property type="entry name" value="Glucose Oxidase, domain 3"/>
    <property type="match status" value="1"/>
</dbReference>
<dbReference type="InterPro" id="IPR000172">
    <property type="entry name" value="GMC_OxRdtase_N"/>
</dbReference>
<evidence type="ECO:0000259" key="4">
    <source>
        <dbReference type="PROSITE" id="PS00623"/>
    </source>
</evidence>
<dbReference type="EMBL" id="KQ947412">
    <property type="protein sequence ID" value="KUJ18946.1"/>
    <property type="molecule type" value="Genomic_DNA"/>
</dbReference>
<dbReference type="SUPFAM" id="SSF54373">
    <property type="entry name" value="FAD-linked reductases, C-terminal domain"/>
    <property type="match status" value="1"/>
</dbReference>
<dbReference type="PANTHER" id="PTHR11552:SF210">
    <property type="entry name" value="GLUCOSE-METHANOL-CHOLINE OXIDOREDUCTASE N-TERMINAL DOMAIN-CONTAINING PROTEIN-RELATED"/>
    <property type="match status" value="1"/>
</dbReference>
<dbReference type="InterPro" id="IPR036188">
    <property type="entry name" value="FAD/NAD-bd_sf"/>
</dbReference>
<feature type="binding site" evidence="2">
    <location>
        <position position="232"/>
    </location>
    <ligand>
        <name>FAD</name>
        <dbReference type="ChEBI" id="CHEBI:57692"/>
    </ligand>
</feature>
<evidence type="ECO:0000256" key="2">
    <source>
        <dbReference type="PIRSR" id="PIRSR000137-2"/>
    </source>
</evidence>
<feature type="domain" description="Glucose-methanol-choline oxidoreductase N-terminal" evidence="5">
    <location>
        <begin position="271"/>
        <end position="285"/>
    </location>
</feature>
<dbReference type="InterPro" id="IPR012132">
    <property type="entry name" value="GMC_OxRdtase"/>
</dbReference>
<evidence type="ECO:0000256" key="1">
    <source>
        <dbReference type="ARBA" id="ARBA00010790"/>
    </source>
</evidence>
<evidence type="ECO:0000313" key="6">
    <source>
        <dbReference type="EMBL" id="KUJ18946.1"/>
    </source>
</evidence>
<feature type="binding site" evidence="2">
    <location>
        <begin position="528"/>
        <end position="529"/>
    </location>
    <ligand>
        <name>FAD</name>
        <dbReference type="ChEBI" id="CHEBI:57692"/>
    </ligand>
</feature>
<name>A0A194XFM5_MOLSC</name>
<dbReference type="GeneID" id="28817778"/>
<dbReference type="Pfam" id="PF00732">
    <property type="entry name" value="GMC_oxred_N"/>
    <property type="match status" value="1"/>
</dbReference>
<keyword evidence="3" id="KW-0285">Flavoprotein</keyword>
<comment type="cofactor">
    <cofactor evidence="2">
        <name>FAD</name>
        <dbReference type="ChEBI" id="CHEBI:57692"/>
    </cofactor>
</comment>
<sequence>MASEYDFIIVGGGTAGLVLANRLSEDPNIQVLVLEAGENLIDDTKIKVPGAMATNLGGRADWGFKTTPQQELNSRQISLNQGKALGGSSAINVMMYVPPSKTVTDAWKTLGNDRWGWDAMKPYFAKTFSVENVPNSTKQQLGITWPDKSFSGPIQTSFYYTPESLVAKAWQETLDSKGLRMNSDPFSGAGSGAFPALRSIDPATGKRSYSASAYYATVATRQNLHVLTGCLVEKIIFENNDSEVVATSVQFSQKDRNVIIQASKEVILAAGALQSPKILELSGVGNKDLLESHGIKLLVDNPHVGEHLQDHLMNRFVIADEDPGEETLFDTDLSPIDAALASYIKQNPGHTVIEGISSIAYLPLVDLLNPAGATTLKSLFDAYPAVSDPNFPLAKQYYDIARSCLETEGEASGAYINAIFKTIGLDPKKAVAISFTLSQPLSRGSVHISSPNPKDDPIIDPKYFSHPLDLELYARHLSWLSSLLTSPSPINSCITAINTASGKHNLEHYFTDLNVAKEYVRRTGTSMWHPTSTCAMLPREKGGVVDERLRVYGVKGLRVVDASVMPLITRGNTQATVYAVAEKAADLVKEDWGLLSRAV</sequence>
<dbReference type="GO" id="GO:0016614">
    <property type="term" value="F:oxidoreductase activity, acting on CH-OH group of donors"/>
    <property type="evidence" value="ECO:0007669"/>
    <property type="project" value="InterPro"/>
</dbReference>
<dbReference type="InParanoid" id="A0A194XFM5"/>
<dbReference type="PIRSF" id="PIRSF000137">
    <property type="entry name" value="Alcohol_oxidase"/>
    <property type="match status" value="1"/>
</dbReference>
<dbReference type="RefSeq" id="XP_018073301.1">
    <property type="nucleotide sequence ID" value="XM_018208052.1"/>
</dbReference>
<dbReference type="PROSITE" id="PS00624">
    <property type="entry name" value="GMC_OXRED_2"/>
    <property type="match status" value="1"/>
</dbReference>
<evidence type="ECO:0000256" key="3">
    <source>
        <dbReference type="RuleBase" id="RU003968"/>
    </source>
</evidence>
<organism evidence="6 7">
    <name type="scientific">Mollisia scopiformis</name>
    <name type="common">Conifer needle endophyte fungus</name>
    <name type="synonym">Phialocephala scopiformis</name>
    <dbReference type="NCBI Taxonomy" id="149040"/>
    <lineage>
        <taxon>Eukaryota</taxon>
        <taxon>Fungi</taxon>
        <taxon>Dikarya</taxon>
        <taxon>Ascomycota</taxon>
        <taxon>Pezizomycotina</taxon>
        <taxon>Leotiomycetes</taxon>
        <taxon>Helotiales</taxon>
        <taxon>Mollisiaceae</taxon>
        <taxon>Mollisia</taxon>
    </lineage>
</organism>
<keyword evidence="7" id="KW-1185">Reference proteome</keyword>
<accession>A0A194XFM5</accession>
<dbReference type="SUPFAM" id="SSF51905">
    <property type="entry name" value="FAD/NAD(P)-binding domain"/>
    <property type="match status" value="1"/>
</dbReference>
<proteinExistence type="inferred from homology"/>
<reference evidence="6 7" key="1">
    <citation type="submission" date="2015-10" db="EMBL/GenBank/DDBJ databases">
        <title>Full genome of DAOMC 229536 Phialocephala scopiformis, a fungal endophyte of spruce producing the potent anti-insectan compound rugulosin.</title>
        <authorList>
            <consortium name="DOE Joint Genome Institute"/>
            <person name="Walker A.K."/>
            <person name="Frasz S.L."/>
            <person name="Seifert K.A."/>
            <person name="Miller J.D."/>
            <person name="Mondo S.J."/>
            <person name="Labutti K."/>
            <person name="Lipzen A."/>
            <person name="Dockter R."/>
            <person name="Kennedy M."/>
            <person name="Grigoriev I.V."/>
            <person name="Spatafora J.W."/>
        </authorList>
    </citation>
    <scope>NUCLEOTIDE SEQUENCE [LARGE SCALE GENOMIC DNA]</scope>
    <source>
        <strain evidence="6 7">CBS 120377</strain>
    </source>
</reference>
<comment type="similarity">
    <text evidence="1 3">Belongs to the GMC oxidoreductase family.</text>
</comment>
<evidence type="ECO:0000259" key="5">
    <source>
        <dbReference type="PROSITE" id="PS00624"/>
    </source>
</evidence>
<protein>
    <submittedName>
        <fullName evidence="6">Glucose-methanol-choline oxidoreductase-like protein</fullName>
    </submittedName>
</protein>
<dbReference type="GO" id="GO:0050660">
    <property type="term" value="F:flavin adenine dinucleotide binding"/>
    <property type="evidence" value="ECO:0007669"/>
    <property type="project" value="InterPro"/>
</dbReference>
<keyword evidence="2 3" id="KW-0274">FAD</keyword>
<dbReference type="Gene3D" id="3.50.50.60">
    <property type="entry name" value="FAD/NAD(P)-binding domain"/>
    <property type="match status" value="1"/>
</dbReference>
<dbReference type="OrthoDB" id="269227at2759"/>
<evidence type="ECO:0000313" key="7">
    <source>
        <dbReference type="Proteomes" id="UP000070700"/>
    </source>
</evidence>
<dbReference type="AlphaFoldDB" id="A0A194XFM5"/>